<dbReference type="Pfam" id="PF00144">
    <property type="entry name" value="Beta-lactamase"/>
    <property type="match status" value="1"/>
</dbReference>
<name>A0ABS2NEE5_9BACI</name>
<sequence>MQNIKWNHFEEHLQTLMREENIPGAAVAVSQNGEVIYQKGFGVRDIITKQRVTPDTIFGIASITKSFTAMVIMQLAKQGMLSVNDPVTNFLPEFKLHGVEDLTSIKVHHLLSHTTGLPPMKRREELNKFDEHLEYLATKQYELLGEPGEYFSYCNDTFLLLGAIIERLTGRLFRRYVTEQVLTPLSMNRSTFSLEEVSKFHNVSVPYEWNAETEKLECCSWPPLGNYEVGGGIRSTVIDLLKYGQRFVNGSSNDASILNKEDLKEMWNPVHQVGRNTFYGYGLRMTPHYSNLTLVEHGGSQPGVSSHFGFVPEKQLVAAVLTNGSAVPVSEIWLTAINTALGLPIEQKRSIEPHYDASLQELQRFVGTYRTEEQGELTILLDGDTLKAESDGRQFDLRASGPDTLVMKNKDEPIRFFFKNRKQPWAALFGSRMFRHSEIDVVKN</sequence>
<comment type="caution">
    <text evidence="2">The sequence shown here is derived from an EMBL/GenBank/DDBJ whole genome shotgun (WGS) entry which is preliminary data.</text>
</comment>
<dbReference type="RefSeq" id="WP_205172849.1">
    <property type="nucleotide sequence ID" value="NZ_JAFBDZ010000002.1"/>
</dbReference>
<dbReference type="EMBL" id="JAFBDZ010000002">
    <property type="protein sequence ID" value="MBM7585941.1"/>
    <property type="molecule type" value="Genomic_DNA"/>
</dbReference>
<gene>
    <name evidence="2" type="ORF">JOC86_002483</name>
</gene>
<feature type="domain" description="Beta-lactamase-related" evidence="1">
    <location>
        <begin position="9"/>
        <end position="326"/>
    </location>
</feature>
<organism evidence="2 3">
    <name type="scientific">Rossellomorea pakistanensis</name>
    <dbReference type="NCBI Taxonomy" id="992288"/>
    <lineage>
        <taxon>Bacteria</taxon>
        <taxon>Bacillati</taxon>
        <taxon>Bacillota</taxon>
        <taxon>Bacilli</taxon>
        <taxon>Bacillales</taxon>
        <taxon>Bacillaceae</taxon>
        <taxon>Rossellomorea</taxon>
    </lineage>
</organism>
<dbReference type="Proteomes" id="UP001646157">
    <property type="component" value="Unassembled WGS sequence"/>
</dbReference>
<keyword evidence="3" id="KW-1185">Reference proteome</keyword>
<dbReference type="PANTHER" id="PTHR46825:SF9">
    <property type="entry name" value="BETA-LACTAMASE-RELATED DOMAIN-CONTAINING PROTEIN"/>
    <property type="match status" value="1"/>
</dbReference>
<dbReference type="Gene3D" id="3.40.710.10">
    <property type="entry name" value="DD-peptidase/beta-lactamase superfamily"/>
    <property type="match status" value="1"/>
</dbReference>
<evidence type="ECO:0000259" key="1">
    <source>
        <dbReference type="Pfam" id="PF00144"/>
    </source>
</evidence>
<protein>
    <submittedName>
        <fullName evidence="2">CubicO group peptidase (Beta-lactamase class C family)</fullName>
    </submittedName>
</protein>
<evidence type="ECO:0000313" key="3">
    <source>
        <dbReference type="Proteomes" id="UP001646157"/>
    </source>
</evidence>
<dbReference type="InterPro" id="IPR001466">
    <property type="entry name" value="Beta-lactam-related"/>
</dbReference>
<dbReference type="SUPFAM" id="SSF56601">
    <property type="entry name" value="beta-lactamase/transpeptidase-like"/>
    <property type="match status" value="1"/>
</dbReference>
<accession>A0ABS2NEE5</accession>
<dbReference type="InterPro" id="IPR050491">
    <property type="entry name" value="AmpC-like"/>
</dbReference>
<evidence type="ECO:0000313" key="2">
    <source>
        <dbReference type="EMBL" id="MBM7585941.1"/>
    </source>
</evidence>
<proteinExistence type="predicted"/>
<dbReference type="PANTHER" id="PTHR46825">
    <property type="entry name" value="D-ALANYL-D-ALANINE-CARBOXYPEPTIDASE/ENDOPEPTIDASE AMPH"/>
    <property type="match status" value="1"/>
</dbReference>
<reference evidence="2 3" key="1">
    <citation type="submission" date="2021-01" db="EMBL/GenBank/DDBJ databases">
        <title>Genomic Encyclopedia of Type Strains, Phase IV (KMG-IV): sequencing the most valuable type-strain genomes for metagenomic binning, comparative biology and taxonomic classification.</title>
        <authorList>
            <person name="Goeker M."/>
        </authorList>
    </citation>
    <scope>NUCLEOTIDE SEQUENCE [LARGE SCALE GENOMIC DNA]</scope>
    <source>
        <strain evidence="2 3">DSM 24834</strain>
    </source>
</reference>
<dbReference type="InterPro" id="IPR012338">
    <property type="entry name" value="Beta-lactam/transpept-like"/>
</dbReference>